<dbReference type="GO" id="GO:0006614">
    <property type="term" value="P:SRP-dependent cotranslational protein targeting to membrane"/>
    <property type="evidence" value="ECO:0007669"/>
    <property type="project" value="UniProtKB-UniRule"/>
</dbReference>
<dbReference type="GO" id="GO:0015031">
    <property type="term" value="P:protein transport"/>
    <property type="evidence" value="ECO:0007669"/>
    <property type="project" value="UniProtKB-KW"/>
</dbReference>
<evidence type="ECO:0000256" key="3">
    <source>
        <dbReference type="ARBA" id="ARBA00014919"/>
    </source>
</evidence>
<evidence type="ECO:0000256" key="6">
    <source>
        <dbReference type="ARBA" id="ARBA00022741"/>
    </source>
</evidence>
<keyword evidence="16" id="KW-0969">Cilium</keyword>
<keyword evidence="16" id="KW-0282">Flagellum</keyword>
<accession>A0A1I6CV52</accession>
<keyword evidence="7" id="KW-1005">Bacterial flagellum biogenesis</keyword>
<dbReference type="SUPFAM" id="SSF52540">
    <property type="entry name" value="P-loop containing nucleoside triphosphate hydrolases"/>
    <property type="match status" value="1"/>
</dbReference>
<dbReference type="OrthoDB" id="9778554at2"/>
<evidence type="ECO:0000256" key="7">
    <source>
        <dbReference type="ARBA" id="ARBA00022795"/>
    </source>
</evidence>
<dbReference type="InterPro" id="IPR027417">
    <property type="entry name" value="P-loop_NTPase"/>
</dbReference>
<comment type="subcellular location">
    <subcellularLocation>
        <location evidence="1">Cell membrane</location>
        <topology evidence="1">Peripheral membrane protein</topology>
        <orientation evidence="1">Cytoplasmic side</orientation>
    </subcellularLocation>
</comment>
<dbReference type="Pfam" id="PF00448">
    <property type="entry name" value="SRP54"/>
    <property type="match status" value="1"/>
</dbReference>
<evidence type="ECO:0000256" key="8">
    <source>
        <dbReference type="ARBA" id="ARBA00022927"/>
    </source>
</evidence>
<evidence type="ECO:0000256" key="2">
    <source>
        <dbReference type="ARBA" id="ARBA00008531"/>
    </source>
</evidence>
<evidence type="ECO:0000256" key="9">
    <source>
        <dbReference type="ARBA" id="ARBA00023134"/>
    </source>
</evidence>
<comment type="similarity">
    <text evidence="2">Belongs to the GTP-binding SRP family.</text>
</comment>
<dbReference type="GO" id="GO:0044781">
    <property type="term" value="P:bacterial-type flagellum organization"/>
    <property type="evidence" value="ECO:0007669"/>
    <property type="project" value="UniProtKB-UniRule"/>
</dbReference>
<dbReference type="Gene3D" id="3.40.50.300">
    <property type="entry name" value="P-loop containing nucleotide triphosphate hydrolases"/>
    <property type="match status" value="1"/>
</dbReference>
<feature type="compositionally biased region" description="Polar residues" evidence="14">
    <location>
        <begin position="60"/>
        <end position="70"/>
    </location>
</feature>
<keyword evidence="17" id="KW-1185">Reference proteome</keyword>
<dbReference type="Proteomes" id="UP000199584">
    <property type="component" value="Unassembled WGS sequence"/>
</dbReference>
<dbReference type="GO" id="GO:0003924">
    <property type="term" value="F:GTPase activity"/>
    <property type="evidence" value="ECO:0007669"/>
    <property type="project" value="UniProtKB-UniRule"/>
</dbReference>
<dbReference type="STRING" id="39060.SAMN05660706_102121"/>
<dbReference type="GO" id="GO:0005047">
    <property type="term" value="F:signal recognition particle binding"/>
    <property type="evidence" value="ECO:0007669"/>
    <property type="project" value="TreeGrafter"/>
</dbReference>
<keyword evidence="10" id="KW-0472">Membrane</keyword>
<dbReference type="EMBL" id="FOYM01000002">
    <property type="protein sequence ID" value="SFQ97115.1"/>
    <property type="molecule type" value="Genomic_DNA"/>
</dbReference>
<dbReference type="NCBIfam" id="TIGR03499">
    <property type="entry name" value="FlhF"/>
    <property type="match status" value="1"/>
</dbReference>
<dbReference type="PANTHER" id="PTHR43134:SF3">
    <property type="entry name" value="FLAGELLAR BIOSYNTHESIS PROTEIN FLHF"/>
    <property type="match status" value="1"/>
</dbReference>
<dbReference type="InterPro" id="IPR000897">
    <property type="entry name" value="SRP54_GTPase_dom"/>
</dbReference>
<evidence type="ECO:0000313" key="16">
    <source>
        <dbReference type="EMBL" id="SFQ97115.1"/>
    </source>
</evidence>
<dbReference type="InterPro" id="IPR047040">
    <property type="entry name" value="FlhF__GTPase_dom"/>
</dbReference>
<sequence length="409" mass="46060">MKIKKFVAADMQQILQQVRRELGEDAVIISTQKEPIRSIKHLFGQRQIEVTAAVDEVPDNNRSPQSISETQPPPLLTGGPDNKEKNNLYVTDDVITPPRIIPGRLIPAKLPEPIMQIAGKEHDNWFKVVLEREMDKEESVVENGLVGKWKKILRQMEVNDSVIEKLFKELDLLADQEQEVSEDIFLVHLKKEIINLLKLTYNKVNTSRIYTFIGPTGVGKTLTLAKLATRMKVMEKKQIALISVFNHRFGAVDKLNFYGDIIGTPVEVVMTPGELSRAVEAHRDKDFIFIDTEGKTSKNQSQVLELQTFVGAVNEPQHIFLVLSTAIRNRDVLRIANDFMPIGYNQLIMTKMDETDTFGTMLNLACNTGLPVAYATNGQNVPDDIEKVTPKRFAEILLGGVVLDEDSET</sequence>
<evidence type="ECO:0000256" key="4">
    <source>
        <dbReference type="ARBA" id="ARBA00022448"/>
    </source>
</evidence>
<dbReference type="CDD" id="cd17873">
    <property type="entry name" value="FlhF"/>
    <property type="match status" value="1"/>
</dbReference>
<feature type="region of interest" description="Disordered" evidence="14">
    <location>
        <begin position="54"/>
        <end position="87"/>
    </location>
</feature>
<evidence type="ECO:0000256" key="14">
    <source>
        <dbReference type="SAM" id="MobiDB-lite"/>
    </source>
</evidence>
<keyword evidence="16" id="KW-0966">Cell projection</keyword>
<gene>
    <name evidence="16" type="ORF">SAMN05660706_102121</name>
</gene>
<dbReference type="FunFam" id="3.40.50.300:FF:000695">
    <property type="entry name" value="Flagellar biosynthesis regulator FlhF"/>
    <property type="match status" value="1"/>
</dbReference>
<evidence type="ECO:0000313" key="17">
    <source>
        <dbReference type="Proteomes" id="UP000199584"/>
    </source>
</evidence>
<dbReference type="AlphaFoldDB" id="A0A1I6CV52"/>
<evidence type="ECO:0000256" key="11">
    <source>
        <dbReference type="ARBA" id="ARBA00023225"/>
    </source>
</evidence>
<name>A0A1I6CV52_9FIRM</name>
<dbReference type="PANTHER" id="PTHR43134">
    <property type="entry name" value="SIGNAL RECOGNITION PARTICLE RECEPTOR SUBUNIT ALPHA"/>
    <property type="match status" value="1"/>
</dbReference>
<dbReference type="Gene3D" id="1.20.120.1380">
    <property type="entry name" value="Flagellar FlhF biosynthesis protein, N domain"/>
    <property type="match status" value="1"/>
</dbReference>
<keyword evidence="5" id="KW-1003">Cell membrane</keyword>
<keyword evidence="9" id="KW-0342">GTP-binding</keyword>
<evidence type="ECO:0000256" key="12">
    <source>
        <dbReference type="ARBA" id="ARBA00025337"/>
    </source>
</evidence>
<reference evidence="17" key="1">
    <citation type="submission" date="2016-10" db="EMBL/GenBank/DDBJ databases">
        <authorList>
            <person name="Varghese N."/>
            <person name="Submissions S."/>
        </authorList>
    </citation>
    <scope>NUCLEOTIDE SEQUENCE [LARGE SCALE GENOMIC DNA]</scope>
    <source>
        <strain evidence="17">DSM 3669</strain>
    </source>
</reference>
<dbReference type="SMART" id="SM00962">
    <property type="entry name" value="SRP54"/>
    <property type="match status" value="1"/>
</dbReference>
<keyword evidence="4" id="KW-0813">Transport</keyword>
<keyword evidence="6" id="KW-0547">Nucleotide-binding</keyword>
<dbReference type="GO" id="GO:0005886">
    <property type="term" value="C:plasma membrane"/>
    <property type="evidence" value="ECO:0007669"/>
    <property type="project" value="UniProtKB-SubCell"/>
</dbReference>
<dbReference type="InterPro" id="IPR020006">
    <property type="entry name" value="FlhF"/>
</dbReference>
<evidence type="ECO:0000256" key="5">
    <source>
        <dbReference type="ARBA" id="ARBA00022475"/>
    </source>
</evidence>
<evidence type="ECO:0000256" key="13">
    <source>
        <dbReference type="NCBIfam" id="TIGR03499"/>
    </source>
</evidence>
<keyword evidence="11" id="KW-1006">Bacterial flagellum protein export</keyword>
<evidence type="ECO:0000256" key="10">
    <source>
        <dbReference type="ARBA" id="ARBA00023136"/>
    </source>
</evidence>
<evidence type="ECO:0000256" key="1">
    <source>
        <dbReference type="ARBA" id="ARBA00004413"/>
    </source>
</evidence>
<evidence type="ECO:0000259" key="15">
    <source>
        <dbReference type="SMART" id="SM00962"/>
    </source>
</evidence>
<feature type="domain" description="SRP54-type proteins GTP-binding" evidence="15">
    <location>
        <begin position="207"/>
        <end position="399"/>
    </location>
</feature>
<proteinExistence type="inferred from homology"/>
<keyword evidence="8" id="KW-0653">Protein transport</keyword>
<comment type="function">
    <text evidence="12">Necessary for flagellar biosynthesis. May be involved in translocation of the flagellum.</text>
</comment>
<protein>
    <recommendedName>
        <fullName evidence="3 13">Flagellar biosynthesis protein FlhF</fullName>
    </recommendedName>
</protein>
<dbReference type="GO" id="GO:0005525">
    <property type="term" value="F:GTP binding"/>
    <property type="evidence" value="ECO:0007669"/>
    <property type="project" value="UniProtKB-UniRule"/>
</dbReference>
<dbReference type="RefSeq" id="WP_092481789.1">
    <property type="nucleotide sequence ID" value="NZ_FOYM01000002.1"/>
</dbReference>
<organism evidence="16 17">
    <name type="scientific">Desulfoscipio geothermicus DSM 3669</name>
    <dbReference type="NCBI Taxonomy" id="1121426"/>
    <lineage>
        <taxon>Bacteria</taxon>
        <taxon>Bacillati</taxon>
        <taxon>Bacillota</taxon>
        <taxon>Clostridia</taxon>
        <taxon>Eubacteriales</taxon>
        <taxon>Desulfallaceae</taxon>
        <taxon>Desulfoscipio</taxon>
    </lineage>
</organism>